<dbReference type="Proteomes" id="UP000236743">
    <property type="component" value="Unassembled WGS sequence"/>
</dbReference>
<feature type="transmembrane region" description="Helical" evidence="6">
    <location>
        <begin position="37"/>
        <end position="59"/>
    </location>
</feature>
<feature type="transmembrane region" description="Helical" evidence="6">
    <location>
        <begin position="71"/>
        <end position="90"/>
    </location>
</feature>
<evidence type="ECO:0000256" key="3">
    <source>
        <dbReference type="ARBA" id="ARBA00022692"/>
    </source>
</evidence>
<feature type="domain" description="EamA" evidence="7">
    <location>
        <begin position="9"/>
        <end position="141"/>
    </location>
</feature>
<dbReference type="AlphaFoldDB" id="A0A1H6BTU4"/>
<keyword evidence="5 6" id="KW-0472">Membrane</keyword>
<accession>A0A1H6BTU4</accession>
<dbReference type="RefSeq" id="WP_103874032.1">
    <property type="nucleotide sequence ID" value="NZ_FNUY01000008.1"/>
</dbReference>
<feature type="transmembrane region" description="Helical" evidence="6">
    <location>
        <begin position="241"/>
        <end position="258"/>
    </location>
</feature>
<dbReference type="PANTHER" id="PTHR22911">
    <property type="entry name" value="ACYL-MALONYL CONDENSING ENZYME-RELATED"/>
    <property type="match status" value="1"/>
</dbReference>
<feature type="transmembrane region" description="Helical" evidence="6">
    <location>
        <begin position="124"/>
        <end position="141"/>
    </location>
</feature>
<protein>
    <submittedName>
        <fullName evidence="8">Permease of the drug/metabolite transporter (DMT) superfamily</fullName>
    </submittedName>
</protein>
<name>A0A1H6BTU4_9HYPH</name>
<evidence type="ECO:0000313" key="8">
    <source>
        <dbReference type="EMBL" id="SEG64151.1"/>
    </source>
</evidence>
<keyword evidence="4 6" id="KW-1133">Transmembrane helix</keyword>
<comment type="subcellular location">
    <subcellularLocation>
        <location evidence="1">Membrane</location>
        <topology evidence="1">Multi-pass membrane protein</topology>
    </subcellularLocation>
</comment>
<gene>
    <name evidence="8" type="ORF">SAMN04488115_10866</name>
</gene>
<organism evidence="8 9">
    <name type="scientific">Bosea lathyri</name>
    <dbReference type="NCBI Taxonomy" id="1036778"/>
    <lineage>
        <taxon>Bacteria</taxon>
        <taxon>Pseudomonadati</taxon>
        <taxon>Pseudomonadota</taxon>
        <taxon>Alphaproteobacteria</taxon>
        <taxon>Hyphomicrobiales</taxon>
        <taxon>Boseaceae</taxon>
        <taxon>Bosea</taxon>
    </lineage>
</organism>
<evidence type="ECO:0000256" key="4">
    <source>
        <dbReference type="ARBA" id="ARBA00022989"/>
    </source>
</evidence>
<comment type="similarity">
    <text evidence="2">Belongs to the drug/metabolite transporter (DMT) superfamily. 10 TMS drug/metabolite exporter (DME) (TC 2.A.7.3) family.</text>
</comment>
<feature type="transmembrane region" description="Helical" evidence="6">
    <location>
        <begin position="264"/>
        <end position="281"/>
    </location>
</feature>
<dbReference type="GO" id="GO:0016020">
    <property type="term" value="C:membrane"/>
    <property type="evidence" value="ECO:0007669"/>
    <property type="project" value="UniProtKB-SubCell"/>
</dbReference>
<feature type="transmembrane region" description="Helical" evidence="6">
    <location>
        <begin position="180"/>
        <end position="199"/>
    </location>
</feature>
<feature type="transmembrane region" description="Helical" evidence="6">
    <location>
        <begin position="96"/>
        <end position="117"/>
    </location>
</feature>
<keyword evidence="3 6" id="KW-0812">Transmembrane</keyword>
<keyword evidence="9" id="KW-1185">Reference proteome</keyword>
<evidence type="ECO:0000256" key="1">
    <source>
        <dbReference type="ARBA" id="ARBA00004141"/>
    </source>
</evidence>
<dbReference type="Pfam" id="PF00892">
    <property type="entry name" value="EamA"/>
    <property type="match status" value="2"/>
</dbReference>
<dbReference type="EMBL" id="FNUY01000008">
    <property type="protein sequence ID" value="SEG64151.1"/>
    <property type="molecule type" value="Genomic_DNA"/>
</dbReference>
<feature type="transmembrane region" description="Helical" evidence="6">
    <location>
        <begin position="147"/>
        <end position="168"/>
    </location>
</feature>
<reference evidence="8 9" key="1">
    <citation type="submission" date="2016-10" db="EMBL/GenBank/DDBJ databases">
        <authorList>
            <person name="de Groot N.N."/>
        </authorList>
    </citation>
    <scope>NUCLEOTIDE SEQUENCE [LARGE SCALE GENOMIC DNA]</scope>
    <source>
        <strain evidence="8 9">DSM 26656</strain>
    </source>
</reference>
<dbReference type="OrthoDB" id="9815809at2"/>
<feature type="transmembrane region" description="Helical" evidence="6">
    <location>
        <begin position="211"/>
        <end position="229"/>
    </location>
</feature>
<evidence type="ECO:0000313" key="9">
    <source>
        <dbReference type="Proteomes" id="UP000236743"/>
    </source>
</evidence>
<evidence type="ECO:0000256" key="2">
    <source>
        <dbReference type="ARBA" id="ARBA00009853"/>
    </source>
</evidence>
<sequence>MASAAENRRGILSMLLAMSLFTGNDLLMKLAREVYPAGQAIALRTIFAILAGLALVFAFRESDKLLLALRPVVLLRGLIEATVALSFVWALGMLPLANATAIGMASPLLIVALAVALRIERIGWRRTLAVLVGFCGVLIVLRPSADGFNAAALIALASAVLVAFRDLLTRSIGNDVPSTVISLTTTVLVGIVAVSYGSLEDWQPIWRRETAFVAAAAVLVSSGSFFIIGAFRNTDVGIVSGYRYSVIIFAVIAGYLIWGDIPEPLAFVGIGLIVASGLYTMHRQRVRPDSNLKLTADPTP</sequence>
<dbReference type="SUPFAM" id="SSF103481">
    <property type="entry name" value="Multidrug resistance efflux transporter EmrE"/>
    <property type="match status" value="2"/>
</dbReference>
<dbReference type="PANTHER" id="PTHR22911:SF6">
    <property type="entry name" value="SOLUTE CARRIER FAMILY 35 MEMBER G1"/>
    <property type="match status" value="1"/>
</dbReference>
<dbReference type="InterPro" id="IPR037185">
    <property type="entry name" value="EmrE-like"/>
</dbReference>
<feature type="domain" description="EamA" evidence="7">
    <location>
        <begin position="151"/>
        <end position="276"/>
    </location>
</feature>
<evidence type="ECO:0000256" key="5">
    <source>
        <dbReference type="ARBA" id="ARBA00023136"/>
    </source>
</evidence>
<evidence type="ECO:0000256" key="6">
    <source>
        <dbReference type="SAM" id="Phobius"/>
    </source>
</evidence>
<proteinExistence type="inferred from homology"/>
<dbReference type="InterPro" id="IPR000620">
    <property type="entry name" value="EamA_dom"/>
</dbReference>
<evidence type="ECO:0000259" key="7">
    <source>
        <dbReference type="Pfam" id="PF00892"/>
    </source>
</evidence>